<name>A0AAD4XX20_9MAGN</name>
<protein>
    <submittedName>
        <fullName evidence="1">Uncharacterized protein</fullName>
    </submittedName>
</protein>
<reference evidence="1" key="1">
    <citation type="submission" date="2022-04" db="EMBL/GenBank/DDBJ databases">
        <title>A functionally conserved STORR gene fusion in Papaver species that diverged 16.8 million years ago.</title>
        <authorList>
            <person name="Catania T."/>
        </authorList>
    </citation>
    <scope>NUCLEOTIDE SEQUENCE</scope>
    <source>
        <strain evidence="1">S-188037</strain>
    </source>
</reference>
<dbReference type="AlphaFoldDB" id="A0AAD4XX20"/>
<comment type="caution">
    <text evidence="1">The sequence shown here is derived from an EMBL/GenBank/DDBJ whole genome shotgun (WGS) entry which is preliminary data.</text>
</comment>
<accession>A0AAD4XX20</accession>
<feature type="non-terminal residue" evidence="1">
    <location>
        <position position="66"/>
    </location>
</feature>
<evidence type="ECO:0000313" key="1">
    <source>
        <dbReference type="EMBL" id="KAI3955376.1"/>
    </source>
</evidence>
<gene>
    <name evidence="1" type="ORF">MKW98_018477</name>
</gene>
<dbReference type="EMBL" id="JAJJMB010001752">
    <property type="protein sequence ID" value="KAI3955376.1"/>
    <property type="molecule type" value="Genomic_DNA"/>
</dbReference>
<evidence type="ECO:0000313" key="2">
    <source>
        <dbReference type="Proteomes" id="UP001202328"/>
    </source>
</evidence>
<sequence length="66" mass="7169">MVGGKRKALVALAVAEDYSLHGSVESLDFNAAEDLHEDGNWVIVKKQRITIWIPPPSPSMLPTTAP</sequence>
<proteinExistence type="predicted"/>
<organism evidence="1 2">
    <name type="scientific">Papaver atlanticum</name>
    <dbReference type="NCBI Taxonomy" id="357466"/>
    <lineage>
        <taxon>Eukaryota</taxon>
        <taxon>Viridiplantae</taxon>
        <taxon>Streptophyta</taxon>
        <taxon>Embryophyta</taxon>
        <taxon>Tracheophyta</taxon>
        <taxon>Spermatophyta</taxon>
        <taxon>Magnoliopsida</taxon>
        <taxon>Ranunculales</taxon>
        <taxon>Papaveraceae</taxon>
        <taxon>Papaveroideae</taxon>
        <taxon>Papaver</taxon>
    </lineage>
</organism>
<keyword evidence="2" id="KW-1185">Reference proteome</keyword>
<dbReference type="Proteomes" id="UP001202328">
    <property type="component" value="Unassembled WGS sequence"/>
</dbReference>